<accession>A0AAV8QAK0</accession>
<comment type="caution">
    <text evidence="1">The sequence shown here is derived from an EMBL/GenBank/DDBJ whole genome shotgun (WGS) entry which is preliminary data.</text>
</comment>
<evidence type="ECO:0000313" key="2">
    <source>
        <dbReference type="Proteomes" id="UP001222027"/>
    </source>
</evidence>
<keyword evidence="2" id="KW-1185">Reference proteome</keyword>
<name>A0AAV8QAK0_ENSVE</name>
<protein>
    <submittedName>
        <fullName evidence="1">Uncharacterized protein</fullName>
    </submittedName>
</protein>
<organism evidence="1 2">
    <name type="scientific">Ensete ventricosum</name>
    <name type="common">Abyssinian banana</name>
    <name type="synonym">Musa ensete</name>
    <dbReference type="NCBI Taxonomy" id="4639"/>
    <lineage>
        <taxon>Eukaryota</taxon>
        <taxon>Viridiplantae</taxon>
        <taxon>Streptophyta</taxon>
        <taxon>Embryophyta</taxon>
        <taxon>Tracheophyta</taxon>
        <taxon>Spermatophyta</taxon>
        <taxon>Magnoliopsida</taxon>
        <taxon>Liliopsida</taxon>
        <taxon>Zingiberales</taxon>
        <taxon>Musaceae</taxon>
        <taxon>Ensete</taxon>
    </lineage>
</organism>
<dbReference type="Proteomes" id="UP001222027">
    <property type="component" value="Unassembled WGS sequence"/>
</dbReference>
<proteinExistence type="predicted"/>
<reference evidence="1 2" key="1">
    <citation type="submission" date="2022-12" db="EMBL/GenBank/DDBJ databases">
        <title>Chromosome-scale assembly of the Ensete ventricosum genome.</title>
        <authorList>
            <person name="Dussert Y."/>
            <person name="Stocks J."/>
            <person name="Wendawek A."/>
            <person name="Woldeyes F."/>
            <person name="Nichols R.A."/>
            <person name="Borrell J.S."/>
        </authorList>
    </citation>
    <scope>NUCLEOTIDE SEQUENCE [LARGE SCALE GENOMIC DNA]</scope>
    <source>
        <strain evidence="2">cv. Maze</strain>
        <tissue evidence="1">Seeds</tissue>
    </source>
</reference>
<gene>
    <name evidence="1" type="ORF">OPV22_000379</name>
</gene>
<sequence>MYSEHHHHLICHEDYGLPHSGRLHRLGGGAASLPVPLIVARATEKPPPWIAACRLLHGGNSVVAAMGAAEEMLPSEEVAEEQLVLLILDQSNGVDGKAYRLQRHCITCSSHGEPNYLYASPVLCSFPPSPT</sequence>
<evidence type="ECO:0000313" key="1">
    <source>
        <dbReference type="EMBL" id="KAJ8509945.1"/>
    </source>
</evidence>
<dbReference type="AlphaFoldDB" id="A0AAV8QAK0"/>
<dbReference type="EMBL" id="JAQQAF010000001">
    <property type="protein sequence ID" value="KAJ8509945.1"/>
    <property type="molecule type" value="Genomic_DNA"/>
</dbReference>